<proteinExistence type="predicted"/>
<organism evidence="1 2">
    <name type="scientific">Lipomyces kononenkoae</name>
    <name type="common">Yeast</name>
    <dbReference type="NCBI Taxonomy" id="34357"/>
    <lineage>
        <taxon>Eukaryota</taxon>
        <taxon>Fungi</taxon>
        <taxon>Dikarya</taxon>
        <taxon>Ascomycota</taxon>
        <taxon>Saccharomycotina</taxon>
        <taxon>Lipomycetes</taxon>
        <taxon>Lipomycetales</taxon>
        <taxon>Lipomycetaceae</taxon>
        <taxon>Lipomyces</taxon>
    </lineage>
</organism>
<comment type="caution">
    <text evidence="1">The sequence shown here is derived from an EMBL/GenBank/DDBJ whole genome shotgun (WGS) entry which is preliminary data.</text>
</comment>
<keyword evidence="1" id="KW-0808">Transferase</keyword>
<protein>
    <submittedName>
        <fullName evidence="1">S-adenosyl-L-methionine-dependent methyltransferase</fullName>
    </submittedName>
</protein>
<sequence>MPRKPAKQNSMAPEDEQVADGASLITDLVLRSPYPLLPTPDEIERIEFQHSIVSQILGCRFLPSIEHFAIHSRLNILDCGSGAGNWASEIGFALPESTVTGFDIFDVPCKFQPTNAKFVVADANDPPLPFADNTYDIVHSRFLLLGITNWVRYISELKRLVKPSTGEIHMIEITPPPLRAGDEATKVLRDLFDAGLGQANVSMFMAPKLSDYCRTAGLTVTHEKMYPFAFGDWPEDPERSRVGGLMLSCSMEGLDKIVRRLCEKTGCDSKPYISQLPAYLDQTRKPAGEIWYVVAKKLE</sequence>
<accession>A0ACC3SSM3</accession>
<keyword evidence="1" id="KW-0489">Methyltransferase</keyword>
<evidence type="ECO:0000313" key="2">
    <source>
        <dbReference type="Proteomes" id="UP001433508"/>
    </source>
</evidence>
<keyword evidence="2" id="KW-1185">Reference proteome</keyword>
<reference evidence="2" key="1">
    <citation type="journal article" date="2024" name="Front. Bioeng. Biotechnol.">
        <title>Genome-scale model development and genomic sequencing of the oleaginous clade Lipomyces.</title>
        <authorList>
            <person name="Czajka J.J."/>
            <person name="Han Y."/>
            <person name="Kim J."/>
            <person name="Mondo S.J."/>
            <person name="Hofstad B.A."/>
            <person name="Robles A."/>
            <person name="Haridas S."/>
            <person name="Riley R."/>
            <person name="LaButti K."/>
            <person name="Pangilinan J."/>
            <person name="Andreopoulos W."/>
            <person name="Lipzen A."/>
            <person name="Yan J."/>
            <person name="Wang M."/>
            <person name="Ng V."/>
            <person name="Grigoriev I.V."/>
            <person name="Spatafora J.W."/>
            <person name="Magnuson J.K."/>
            <person name="Baker S.E."/>
            <person name="Pomraning K.R."/>
        </authorList>
    </citation>
    <scope>NUCLEOTIDE SEQUENCE [LARGE SCALE GENOMIC DNA]</scope>
    <source>
        <strain evidence="2">CBS 7786</strain>
    </source>
</reference>
<dbReference type="Proteomes" id="UP001433508">
    <property type="component" value="Unassembled WGS sequence"/>
</dbReference>
<name>A0ACC3SSM3_LIPKO</name>
<gene>
    <name evidence="1" type="ORF">V1525DRAFT_412450</name>
</gene>
<evidence type="ECO:0000313" key="1">
    <source>
        <dbReference type="EMBL" id="KAK9234627.1"/>
    </source>
</evidence>
<dbReference type="EMBL" id="MU971459">
    <property type="protein sequence ID" value="KAK9234627.1"/>
    <property type="molecule type" value="Genomic_DNA"/>
</dbReference>